<dbReference type="InterPro" id="IPR036179">
    <property type="entry name" value="Ig-like_dom_sf"/>
</dbReference>
<evidence type="ECO:0000313" key="6">
    <source>
        <dbReference type="EMBL" id="PIO22418.1"/>
    </source>
</evidence>
<organism evidence="6 7">
    <name type="scientific">Aquarana catesbeiana</name>
    <name type="common">American bullfrog</name>
    <name type="synonym">Rana catesbeiana</name>
    <dbReference type="NCBI Taxonomy" id="8400"/>
    <lineage>
        <taxon>Eukaryota</taxon>
        <taxon>Metazoa</taxon>
        <taxon>Chordata</taxon>
        <taxon>Craniata</taxon>
        <taxon>Vertebrata</taxon>
        <taxon>Euteleostomi</taxon>
        <taxon>Amphibia</taxon>
        <taxon>Batrachia</taxon>
        <taxon>Anura</taxon>
        <taxon>Neobatrachia</taxon>
        <taxon>Ranoidea</taxon>
        <taxon>Ranidae</taxon>
        <taxon>Aquarana</taxon>
    </lineage>
</organism>
<dbReference type="InterPro" id="IPR051170">
    <property type="entry name" value="Neural/epithelial_adhesion"/>
</dbReference>
<dbReference type="PANTHER" id="PTHR12231">
    <property type="entry name" value="CTX-RELATED TYPE I TRANSMEMBRANE PROTEIN"/>
    <property type="match status" value="1"/>
</dbReference>
<evidence type="ECO:0000313" key="7">
    <source>
        <dbReference type="Proteomes" id="UP000228934"/>
    </source>
</evidence>
<dbReference type="InterPro" id="IPR013098">
    <property type="entry name" value="Ig_I-set"/>
</dbReference>
<keyword evidence="3" id="KW-1015">Disulfide bond</keyword>
<dbReference type="InterPro" id="IPR013783">
    <property type="entry name" value="Ig-like_fold"/>
</dbReference>
<dbReference type="PROSITE" id="PS50835">
    <property type="entry name" value="IG_LIKE"/>
    <property type="match status" value="2"/>
</dbReference>
<dbReference type="InterPro" id="IPR003599">
    <property type="entry name" value="Ig_sub"/>
</dbReference>
<accession>A0A2G9R3F2</accession>
<keyword evidence="1" id="KW-0732">Signal</keyword>
<dbReference type="FunFam" id="2.60.40.10:FF:000719">
    <property type="entry name" value="nephrin isoform X1"/>
    <property type="match status" value="1"/>
</dbReference>
<reference evidence="7" key="1">
    <citation type="journal article" date="2017" name="Nat. Commun.">
        <title>The North American bullfrog draft genome provides insight into hormonal regulation of long noncoding RNA.</title>
        <authorList>
            <person name="Hammond S.A."/>
            <person name="Warren R.L."/>
            <person name="Vandervalk B.P."/>
            <person name="Kucuk E."/>
            <person name="Khan H."/>
            <person name="Gibb E.A."/>
            <person name="Pandoh P."/>
            <person name="Kirk H."/>
            <person name="Zhao Y."/>
            <person name="Jones M."/>
            <person name="Mungall A.J."/>
            <person name="Coope R."/>
            <person name="Pleasance S."/>
            <person name="Moore R.A."/>
            <person name="Holt R.A."/>
            <person name="Round J.M."/>
            <person name="Ohora S."/>
            <person name="Walle B.V."/>
            <person name="Veldhoen N."/>
            <person name="Helbing C.C."/>
            <person name="Birol I."/>
        </authorList>
    </citation>
    <scope>NUCLEOTIDE SEQUENCE [LARGE SCALE GENOMIC DNA]</scope>
</reference>
<dbReference type="Pfam" id="PF13927">
    <property type="entry name" value="Ig_3"/>
    <property type="match status" value="1"/>
</dbReference>
<proteinExistence type="predicted"/>
<protein>
    <recommendedName>
        <fullName evidence="5">Ig-like domain-containing protein</fullName>
    </recommendedName>
</protein>
<evidence type="ECO:0000256" key="2">
    <source>
        <dbReference type="ARBA" id="ARBA00022737"/>
    </source>
</evidence>
<dbReference type="CDD" id="cd00096">
    <property type="entry name" value="Ig"/>
    <property type="match status" value="1"/>
</dbReference>
<keyword evidence="4" id="KW-0393">Immunoglobulin domain</keyword>
<sequence>MFIFVRFDQGCSHKLRDKDFSSGTARAILAAHSDSPTIRSLGDPTEVDLGGRAEIVCTADANPATDGMFQWRWLGDEERDLSGLERQVDGLTGRLIISEAKRSDAGRYECAVDNGVPPAVRADARLIVRFKPEIQKGVHLSKVAVPGDGKSSTGLVCKAEGIPTVSFSWAKNGVTLDFKNPRYSVQTSHEQWVHTSTLIIANVSAVHDYAIFTCTATNSLGLDTFSIHLVSTSRPDPPSDLKVLSFKQNSVTLGWSAGFDGGLEQKFRVPVERS</sequence>
<gene>
    <name evidence="6" type="ORF">AB205_0126940</name>
</gene>
<keyword evidence="2" id="KW-0677">Repeat</keyword>
<evidence type="ECO:0000259" key="5">
    <source>
        <dbReference type="PROSITE" id="PS50835"/>
    </source>
</evidence>
<dbReference type="Proteomes" id="UP000228934">
    <property type="component" value="Unassembled WGS sequence"/>
</dbReference>
<evidence type="ECO:0000256" key="1">
    <source>
        <dbReference type="ARBA" id="ARBA00022729"/>
    </source>
</evidence>
<evidence type="ECO:0000256" key="4">
    <source>
        <dbReference type="ARBA" id="ARBA00023319"/>
    </source>
</evidence>
<dbReference type="SUPFAM" id="SSF48726">
    <property type="entry name" value="Immunoglobulin"/>
    <property type="match status" value="2"/>
</dbReference>
<dbReference type="AlphaFoldDB" id="A0A2G9R3F2"/>
<dbReference type="InterPro" id="IPR007110">
    <property type="entry name" value="Ig-like_dom"/>
</dbReference>
<evidence type="ECO:0000256" key="3">
    <source>
        <dbReference type="ARBA" id="ARBA00023157"/>
    </source>
</evidence>
<keyword evidence="7" id="KW-1185">Reference proteome</keyword>
<feature type="domain" description="Ig-like" evidence="5">
    <location>
        <begin position="36"/>
        <end position="127"/>
    </location>
</feature>
<dbReference type="EMBL" id="KV945881">
    <property type="protein sequence ID" value="PIO22418.1"/>
    <property type="molecule type" value="Genomic_DNA"/>
</dbReference>
<feature type="domain" description="Ig-like" evidence="5">
    <location>
        <begin position="132"/>
        <end position="226"/>
    </location>
</feature>
<dbReference type="SMART" id="SM00409">
    <property type="entry name" value="IG"/>
    <property type="match status" value="2"/>
</dbReference>
<name>A0A2G9R3F2_AQUCT</name>
<dbReference type="SMART" id="SM00408">
    <property type="entry name" value="IGc2"/>
    <property type="match status" value="2"/>
</dbReference>
<dbReference type="OrthoDB" id="10028801at2759"/>
<dbReference type="Gene3D" id="2.60.40.10">
    <property type="entry name" value="Immunoglobulins"/>
    <property type="match status" value="2"/>
</dbReference>
<dbReference type="Pfam" id="PF07679">
    <property type="entry name" value="I-set"/>
    <property type="match status" value="1"/>
</dbReference>
<dbReference type="PANTHER" id="PTHR12231:SF253">
    <property type="entry name" value="DPR-INTERACTING PROTEIN ETA, ISOFORM B-RELATED"/>
    <property type="match status" value="1"/>
</dbReference>
<dbReference type="InterPro" id="IPR003598">
    <property type="entry name" value="Ig_sub2"/>
</dbReference>